<evidence type="ECO:0000259" key="5">
    <source>
        <dbReference type="PROSITE" id="PS51677"/>
    </source>
</evidence>
<dbReference type="InterPro" id="IPR002509">
    <property type="entry name" value="NODB_dom"/>
</dbReference>
<dbReference type="InterPro" id="IPR011330">
    <property type="entry name" value="Glyco_hydro/deAcase_b/a-brl"/>
</dbReference>
<dbReference type="PROSITE" id="PS51677">
    <property type="entry name" value="NODB"/>
    <property type="match status" value="1"/>
</dbReference>
<accession>A0A8J3YVG9</accession>
<evidence type="ECO:0000313" key="7">
    <source>
        <dbReference type="Proteomes" id="UP000619260"/>
    </source>
</evidence>
<evidence type="ECO:0000313" key="6">
    <source>
        <dbReference type="EMBL" id="GIJ52424.1"/>
    </source>
</evidence>
<dbReference type="PANTHER" id="PTHR43630:SF1">
    <property type="entry name" value="POLY-BETA-1,6-N-ACETYL-D-GLUCOSAMINE SYNTHASE"/>
    <property type="match status" value="1"/>
</dbReference>
<evidence type="ECO:0000256" key="1">
    <source>
        <dbReference type="ARBA" id="ARBA00006739"/>
    </source>
</evidence>
<comment type="caution">
    <text evidence="6">The sequence shown here is derived from an EMBL/GenBank/DDBJ whole genome shotgun (WGS) entry which is preliminary data.</text>
</comment>
<dbReference type="PANTHER" id="PTHR43630">
    <property type="entry name" value="POLY-BETA-1,6-N-ACETYL-D-GLUCOSAMINE SYNTHASE"/>
    <property type="match status" value="1"/>
</dbReference>
<keyword evidence="3 6" id="KW-0808">Transferase</keyword>
<protein>
    <submittedName>
        <fullName evidence="6">Bi-functional transferase/deacetylase</fullName>
    </submittedName>
</protein>
<dbReference type="InterPro" id="IPR029044">
    <property type="entry name" value="Nucleotide-diphossugar_trans"/>
</dbReference>
<dbReference type="Proteomes" id="UP000619260">
    <property type="component" value="Unassembled WGS sequence"/>
</dbReference>
<dbReference type="GO" id="GO:0016757">
    <property type="term" value="F:glycosyltransferase activity"/>
    <property type="evidence" value="ECO:0007669"/>
    <property type="project" value="UniProtKB-KW"/>
</dbReference>
<name>A0A8J3YVG9_9ACTN</name>
<feature type="transmembrane region" description="Helical" evidence="4">
    <location>
        <begin position="579"/>
        <end position="603"/>
    </location>
</feature>
<keyword evidence="4" id="KW-0472">Membrane</keyword>
<feature type="transmembrane region" description="Helical" evidence="4">
    <location>
        <begin position="294"/>
        <end position="316"/>
    </location>
</feature>
<dbReference type="Pfam" id="PF01522">
    <property type="entry name" value="Polysacc_deac_1"/>
    <property type="match status" value="1"/>
</dbReference>
<evidence type="ECO:0000256" key="2">
    <source>
        <dbReference type="ARBA" id="ARBA00022676"/>
    </source>
</evidence>
<keyword evidence="4" id="KW-1133">Transmembrane helix</keyword>
<feature type="transmembrane region" description="Helical" evidence="4">
    <location>
        <begin position="615"/>
        <end position="634"/>
    </location>
</feature>
<dbReference type="Pfam" id="PF13641">
    <property type="entry name" value="Glyco_tranf_2_3"/>
    <property type="match status" value="1"/>
</dbReference>
<dbReference type="AlphaFoldDB" id="A0A8J3YVG9"/>
<evidence type="ECO:0000256" key="4">
    <source>
        <dbReference type="SAM" id="Phobius"/>
    </source>
</evidence>
<dbReference type="Gene3D" id="3.20.20.370">
    <property type="entry name" value="Glycoside hydrolase/deacetylase"/>
    <property type="match status" value="1"/>
</dbReference>
<dbReference type="GO" id="GO:0005975">
    <property type="term" value="P:carbohydrate metabolic process"/>
    <property type="evidence" value="ECO:0007669"/>
    <property type="project" value="InterPro"/>
</dbReference>
<sequence length="700" mass="75312">MAARTPRAHWFLLVLTGLFLLIELAVHGLTADPAGGGTGARSGTAPLAPELRGAGPVLTVDADGTPHHTNLPAGLTALTFDDGPDPRWTPAVLDTLRRHGAHATFFVVGARVNEHPDLVRRILAEGHELGVHTFTHADLGAVAPWRRRLELNLTATAVAAATGRTPRLMRPPYSSTPEGLTVTDRNVLRTASADGYVTVLADHDTRDWRRPGVAEIVRAAGPADGAGVVLLHDGGGDRAQTVEALERILSAGGSFVTVSAALGLPTAAPASAGARARGLASRWTQAGARWTARLLGWLVALAVVLALLRLAVQVAAARRHSRRDRRERRPRYLGPVSIVVPAWNEAANIAATVRSLIANDYPDLEVIVVDDGSTDDTAAIVSRLGLPRVRLIQQPNGGKPAALNTGIAAARGELLVLVDGDTVFEPDAVGRLVQPFADPAVGAVSGNTKVANRRGLIGRWQHLEYVVGFNLDRRMFDLAGCMPTVPGAIGAFRRRTLWAVDGVPGDTLAEDTDLTMAVLRDGWRVVYVDRAVAWTEAPANVRQLWRQRHRWCYGTLQAMWKHRRALRERGAAGRLGRRGLAYLLVFQVALPLAAPAVDVYALYGLAFLPWWQTAAAWSGFVALQLVTTAYALRLDRERYGALWTVPLQQFGYRQVMYLVVVQSVVAALLGGRQRWQAVARTGLSETVAPRRTTVGSAGAK</sequence>
<dbReference type="EMBL" id="BOPF01000082">
    <property type="protein sequence ID" value="GIJ52424.1"/>
    <property type="molecule type" value="Genomic_DNA"/>
</dbReference>
<dbReference type="RefSeq" id="WP_239153866.1">
    <property type="nucleotide sequence ID" value="NZ_BOPF01000082.1"/>
</dbReference>
<evidence type="ECO:0000256" key="3">
    <source>
        <dbReference type="ARBA" id="ARBA00022679"/>
    </source>
</evidence>
<dbReference type="SUPFAM" id="SSF53448">
    <property type="entry name" value="Nucleotide-diphospho-sugar transferases"/>
    <property type="match status" value="1"/>
</dbReference>
<proteinExistence type="inferred from homology"/>
<keyword evidence="4" id="KW-0812">Transmembrane</keyword>
<feature type="domain" description="NodB homology" evidence="5">
    <location>
        <begin position="74"/>
        <end position="267"/>
    </location>
</feature>
<keyword evidence="7" id="KW-1185">Reference proteome</keyword>
<comment type="similarity">
    <text evidence="1">Belongs to the glycosyltransferase 2 family.</text>
</comment>
<organism evidence="6 7">
    <name type="scientific">Virgisporangium aliadipatigenens</name>
    <dbReference type="NCBI Taxonomy" id="741659"/>
    <lineage>
        <taxon>Bacteria</taxon>
        <taxon>Bacillati</taxon>
        <taxon>Actinomycetota</taxon>
        <taxon>Actinomycetes</taxon>
        <taxon>Micromonosporales</taxon>
        <taxon>Micromonosporaceae</taxon>
        <taxon>Virgisporangium</taxon>
    </lineage>
</organism>
<gene>
    <name evidence="6" type="ORF">Val02_93100</name>
</gene>
<dbReference type="CDD" id="cd06423">
    <property type="entry name" value="CESA_like"/>
    <property type="match status" value="1"/>
</dbReference>
<keyword evidence="2" id="KW-0328">Glycosyltransferase</keyword>
<dbReference type="Gene3D" id="3.90.550.10">
    <property type="entry name" value="Spore Coat Polysaccharide Biosynthesis Protein SpsA, Chain A"/>
    <property type="match status" value="1"/>
</dbReference>
<reference evidence="6" key="1">
    <citation type="submission" date="2021-01" db="EMBL/GenBank/DDBJ databases">
        <title>Whole genome shotgun sequence of Virgisporangium aliadipatigenens NBRC 105644.</title>
        <authorList>
            <person name="Komaki H."/>
            <person name="Tamura T."/>
        </authorList>
    </citation>
    <scope>NUCLEOTIDE SEQUENCE</scope>
    <source>
        <strain evidence="6">NBRC 105644</strain>
    </source>
</reference>
<dbReference type="GO" id="GO:0016810">
    <property type="term" value="F:hydrolase activity, acting on carbon-nitrogen (but not peptide) bonds"/>
    <property type="evidence" value="ECO:0007669"/>
    <property type="project" value="InterPro"/>
</dbReference>
<dbReference type="SUPFAM" id="SSF88713">
    <property type="entry name" value="Glycoside hydrolase/deacetylase"/>
    <property type="match status" value="1"/>
</dbReference>